<dbReference type="PANTHER" id="PTHR12138">
    <property type="entry name" value="PRIMATE-EXPANDED PROTEIN FAMILY"/>
    <property type="match status" value="1"/>
</dbReference>
<dbReference type="PANTHER" id="PTHR12138:SF162">
    <property type="entry name" value="CHROMOSOME UNDETERMINED SCAFFOLD_275, WHOLE GENOME SHOTGUN SEQUENCE"/>
    <property type="match status" value="1"/>
</dbReference>
<dbReference type="AlphaFoldDB" id="A0A8I3W5S1"/>
<dbReference type="Proteomes" id="UP000008225">
    <property type="component" value="Chromosome 11"/>
</dbReference>
<dbReference type="Ensembl" id="ENSCJAT00000134124.1">
    <property type="protein sequence ID" value="ENSCJAP00000082078.1"/>
    <property type="gene ID" value="ENSCJAG00000070220.1"/>
</dbReference>
<keyword evidence="2" id="KW-1185">Reference proteome</keyword>
<reference evidence="1" key="2">
    <citation type="submission" date="2025-08" db="UniProtKB">
        <authorList>
            <consortium name="Ensembl"/>
        </authorList>
    </citation>
    <scope>IDENTIFICATION</scope>
</reference>
<evidence type="ECO:0000313" key="2">
    <source>
        <dbReference type="Proteomes" id="UP000008225"/>
    </source>
</evidence>
<reference evidence="1 2" key="1">
    <citation type="submission" date="2009-03" db="EMBL/GenBank/DDBJ databases">
        <authorList>
            <person name="Warren W."/>
            <person name="Ye L."/>
            <person name="Minx P."/>
            <person name="Worley K."/>
            <person name="Gibbs R."/>
            <person name="Wilson R.K."/>
        </authorList>
    </citation>
    <scope>NUCLEOTIDE SEQUENCE [LARGE SCALE GENOMIC DNA]</scope>
</reference>
<accession>A0A8I3W5S1</accession>
<dbReference type="PRINTS" id="PR02045">
    <property type="entry name" value="F138DOMAIN"/>
</dbReference>
<organism evidence="1 2">
    <name type="scientific">Callithrix jacchus</name>
    <name type="common">White-tufted-ear marmoset</name>
    <name type="synonym">Simia Jacchus</name>
    <dbReference type="NCBI Taxonomy" id="9483"/>
    <lineage>
        <taxon>Eukaryota</taxon>
        <taxon>Metazoa</taxon>
        <taxon>Chordata</taxon>
        <taxon>Craniata</taxon>
        <taxon>Vertebrata</taxon>
        <taxon>Euteleostomi</taxon>
        <taxon>Mammalia</taxon>
        <taxon>Eutheria</taxon>
        <taxon>Euarchontoglires</taxon>
        <taxon>Primates</taxon>
        <taxon>Haplorrhini</taxon>
        <taxon>Platyrrhini</taxon>
        <taxon>Cebidae</taxon>
        <taxon>Callitrichinae</taxon>
        <taxon>Callithrix</taxon>
        <taxon>Callithrix</taxon>
    </lineage>
</organism>
<reference evidence="1" key="3">
    <citation type="submission" date="2025-09" db="UniProtKB">
        <authorList>
            <consortium name="Ensembl"/>
        </authorList>
    </citation>
    <scope>IDENTIFICATION</scope>
</reference>
<protein>
    <submittedName>
        <fullName evidence="1">Uncharacterized protein</fullName>
    </submittedName>
</protein>
<sequence>MANGGAERGLGGGPCGRPARWGMLSLWARAPHPGSWSAPVGCWHPIMSRLGPRPAVRRAGGAPTFKDLTLMPRLEYSDMIIAHCSLDLSVSAGSSPPISASQEATGVCHYAWLMFLYFVEVGSYYIAQVYLKFLGSSDPPTLASQNAKITGMNHSSKPRANLNFLWYFIGGSGRSFSIWAV</sequence>
<name>A0A8I3W5S1_CALJA</name>
<proteinExistence type="predicted"/>
<dbReference type="GeneTree" id="ENSGT01120000271815"/>
<evidence type="ECO:0000313" key="1">
    <source>
        <dbReference type="Ensembl" id="ENSCJAP00000082078.1"/>
    </source>
</evidence>